<dbReference type="Pfam" id="PF02687">
    <property type="entry name" value="FtsX"/>
    <property type="match status" value="1"/>
</dbReference>
<name>A0A068NU07_FIMGI</name>
<evidence type="ECO:0000256" key="3">
    <source>
        <dbReference type="ARBA" id="ARBA00022692"/>
    </source>
</evidence>
<organism evidence="9 10">
    <name type="scientific">Fimbriimonas ginsengisoli Gsoil 348</name>
    <dbReference type="NCBI Taxonomy" id="661478"/>
    <lineage>
        <taxon>Bacteria</taxon>
        <taxon>Bacillati</taxon>
        <taxon>Armatimonadota</taxon>
        <taxon>Fimbriimonadia</taxon>
        <taxon>Fimbriimonadales</taxon>
        <taxon>Fimbriimonadaceae</taxon>
        <taxon>Fimbriimonas</taxon>
    </lineage>
</organism>
<evidence type="ECO:0000256" key="1">
    <source>
        <dbReference type="ARBA" id="ARBA00004651"/>
    </source>
</evidence>
<feature type="domain" description="ABC3 transporter permease C-terminal" evidence="8">
    <location>
        <begin position="271"/>
        <end position="379"/>
    </location>
</feature>
<feature type="transmembrane region" description="Helical" evidence="7">
    <location>
        <begin position="361"/>
        <end position="382"/>
    </location>
</feature>
<gene>
    <name evidence="9" type="ORF">OP10G_2892</name>
</gene>
<evidence type="ECO:0000259" key="8">
    <source>
        <dbReference type="Pfam" id="PF02687"/>
    </source>
</evidence>
<evidence type="ECO:0000313" key="10">
    <source>
        <dbReference type="Proteomes" id="UP000027982"/>
    </source>
</evidence>
<dbReference type="HOGENOM" id="CLU_730951_0_0_0"/>
<dbReference type="PANTHER" id="PTHR30572">
    <property type="entry name" value="MEMBRANE COMPONENT OF TRANSPORTER-RELATED"/>
    <property type="match status" value="1"/>
</dbReference>
<dbReference type="GO" id="GO:0022857">
    <property type="term" value="F:transmembrane transporter activity"/>
    <property type="evidence" value="ECO:0007669"/>
    <property type="project" value="TreeGrafter"/>
</dbReference>
<comment type="subcellular location">
    <subcellularLocation>
        <location evidence="1">Cell membrane</location>
        <topology evidence="1">Multi-pass membrane protein</topology>
    </subcellularLocation>
</comment>
<evidence type="ECO:0000256" key="4">
    <source>
        <dbReference type="ARBA" id="ARBA00022989"/>
    </source>
</evidence>
<dbReference type="KEGG" id="fgi:OP10G_2892"/>
<feature type="transmembrane region" description="Helical" evidence="7">
    <location>
        <begin position="264"/>
        <end position="287"/>
    </location>
</feature>
<dbReference type="STRING" id="661478.OP10G_2892"/>
<dbReference type="eggNOG" id="COG0577">
    <property type="taxonomic scope" value="Bacteria"/>
</dbReference>
<evidence type="ECO:0000313" key="9">
    <source>
        <dbReference type="EMBL" id="AIE86260.1"/>
    </source>
</evidence>
<feature type="transmembrane region" description="Helical" evidence="7">
    <location>
        <begin position="37"/>
        <end position="57"/>
    </location>
</feature>
<protein>
    <recommendedName>
        <fullName evidence="8">ABC3 transporter permease C-terminal domain-containing protein</fullName>
    </recommendedName>
</protein>
<evidence type="ECO:0000256" key="7">
    <source>
        <dbReference type="SAM" id="Phobius"/>
    </source>
</evidence>
<evidence type="ECO:0000256" key="6">
    <source>
        <dbReference type="ARBA" id="ARBA00038076"/>
    </source>
</evidence>
<proteinExistence type="inferred from homology"/>
<dbReference type="EMBL" id="CP007139">
    <property type="protein sequence ID" value="AIE86260.1"/>
    <property type="molecule type" value="Genomic_DNA"/>
</dbReference>
<dbReference type="InterPro" id="IPR050250">
    <property type="entry name" value="Macrolide_Exporter_MacB"/>
</dbReference>
<accession>A0A068NU07</accession>
<comment type="similarity">
    <text evidence="6">Belongs to the ABC-4 integral membrane protein family.</text>
</comment>
<keyword evidence="4 7" id="KW-1133">Transmembrane helix</keyword>
<evidence type="ECO:0000256" key="2">
    <source>
        <dbReference type="ARBA" id="ARBA00022475"/>
    </source>
</evidence>
<dbReference type="AlphaFoldDB" id="A0A068NU07"/>
<keyword evidence="3 7" id="KW-0812">Transmembrane</keyword>
<feature type="transmembrane region" description="Helical" evidence="7">
    <location>
        <begin position="316"/>
        <end position="341"/>
    </location>
</feature>
<dbReference type="PANTHER" id="PTHR30572:SF4">
    <property type="entry name" value="ABC TRANSPORTER PERMEASE YTRF"/>
    <property type="match status" value="1"/>
</dbReference>
<reference evidence="9 10" key="1">
    <citation type="journal article" date="2014" name="PLoS ONE">
        <title>The first complete genome sequence of the class fimbriimonadia in the phylum armatimonadetes.</title>
        <authorList>
            <person name="Hu Z.Y."/>
            <person name="Wang Y.Z."/>
            <person name="Im W.T."/>
            <person name="Wang S.Y."/>
            <person name="Zhao G.P."/>
            <person name="Zheng H.J."/>
            <person name="Quan Z.X."/>
        </authorList>
    </citation>
    <scope>NUCLEOTIDE SEQUENCE [LARGE SCALE GENOMIC DNA]</scope>
    <source>
        <strain evidence="9">Gsoil 348</strain>
    </source>
</reference>
<keyword evidence="5 7" id="KW-0472">Membrane</keyword>
<dbReference type="Proteomes" id="UP000027982">
    <property type="component" value="Chromosome"/>
</dbReference>
<dbReference type="GO" id="GO:0005886">
    <property type="term" value="C:plasma membrane"/>
    <property type="evidence" value="ECO:0007669"/>
    <property type="project" value="UniProtKB-SubCell"/>
</dbReference>
<keyword evidence="2" id="KW-1003">Cell membrane</keyword>
<keyword evidence="10" id="KW-1185">Reference proteome</keyword>
<evidence type="ECO:0000256" key="5">
    <source>
        <dbReference type="ARBA" id="ARBA00023136"/>
    </source>
</evidence>
<sequence>MTAQEQAAQKVPRTRARAILRPLAPSTYLLRNAGKTIPLTSVIMLAVMLVSSIISMIDSIPYSIRVIYAYSKEMVGITPRGDTSQTPKLLDDVRKHSPVPLDRIVTCRASGSQVKSIVGKWPFIMLGLSQPDMQYYLKRQGMTALVGRLPKPGAPEAVVSRPVAKNLNLKIGSAVQGPDMNESYSPKWVKVVGIAETDRWVMVNSLEYQRAYHYPPIDLGMAFAKNLQDQDKLDHWADKYFKGQHGQIWAYFQIEKQTKEMFTVLFKILNVVIATLALVITFMMGMLMNIYQSQRLVEFGLLQAIGYTKRQLLKRVLLEAIAVIVMGWILGNGMAYLLLVMAKKLLMDPSAFALQVWDPLAFQYTIPIPFAILIVAIGTVVLRFRRFDPVGVVERRLV</sequence>
<dbReference type="InterPro" id="IPR003838">
    <property type="entry name" value="ABC3_permease_C"/>
</dbReference>
<dbReference type="OrthoDB" id="9781575at2"/>